<evidence type="ECO:0000313" key="2">
    <source>
        <dbReference type="Proteomes" id="UP000823775"/>
    </source>
</evidence>
<reference evidence="1 2" key="1">
    <citation type="journal article" date="2021" name="BMC Genomics">
        <title>Datura genome reveals duplications of psychoactive alkaloid biosynthetic genes and high mutation rate following tissue culture.</title>
        <authorList>
            <person name="Rajewski A."/>
            <person name="Carter-House D."/>
            <person name="Stajich J."/>
            <person name="Litt A."/>
        </authorList>
    </citation>
    <scope>NUCLEOTIDE SEQUENCE [LARGE SCALE GENOMIC DNA]</scope>
    <source>
        <strain evidence="1">AR-01</strain>
    </source>
</reference>
<name>A0ABS8S5F1_DATST</name>
<proteinExistence type="predicted"/>
<gene>
    <name evidence="1" type="ORF">HAX54_024440</name>
</gene>
<accession>A0ABS8S5F1</accession>
<sequence>MGRDVLPFLISPALLNPLSSPLRCSFPLNNSASNCTHCFSISSGARGGAAARWHSNSRRPKDYQGFSWDDEIRANDKGEEFGFGSTANQHIWWSGDEYDIEDEETGFDGFGIMEGSIGSAWVMKGTAETKKGNATCSVNDSKKRFLRCCMDQGH</sequence>
<comment type="caution">
    <text evidence="1">The sequence shown here is derived from an EMBL/GenBank/DDBJ whole genome shotgun (WGS) entry which is preliminary data.</text>
</comment>
<evidence type="ECO:0000313" key="1">
    <source>
        <dbReference type="EMBL" id="MCD7454351.1"/>
    </source>
</evidence>
<protein>
    <submittedName>
        <fullName evidence="1">Uncharacterized protein</fullName>
    </submittedName>
</protein>
<keyword evidence="2" id="KW-1185">Reference proteome</keyword>
<organism evidence="1 2">
    <name type="scientific">Datura stramonium</name>
    <name type="common">Jimsonweed</name>
    <name type="synonym">Common thornapple</name>
    <dbReference type="NCBI Taxonomy" id="4076"/>
    <lineage>
        <taxon>Eukaryota</taxon>
        <taxon>Viridiplantae</taxon>
        <taxon>Streptophyta</taxon>
        <taxon>Embryophyta</taxon>
        <taxon>Tracheophyta</taxon>
        <taxon>Spermatophyta</taxon>
        <taxon>Magnoliopsida</taxon>
        <taxon>eudicotyledons</taxon>
        <taxon>Gunneridae</taxon>
        <taxon>Pentapetalae</taxon>
        <taxon>asterids</taxon>
        <taxon>lamiids</taxon>
        <taxon>Solanales</taxon>
        <taxon>Solanaceae</taxon>
        <taxon>Solanoideae</taxon>
        <taxon>Datureae</taxon>
        <taxon>Datura</taxon>
    </lineage>
</organism>
<dbReference type="EMBL" id="JACEIK010000298">
    <property type="protein sequence ID" value="MCD7454351.1"/>
    <property type="molecule type" value="Genomic_DNA"/>
</dbReference>
<dbReference type="Proteomes" id="UP000823775">
    <property type="component" value="Unassembled WGS sequence"/>
</dbReference>